<dbReference type="InterPro" id="IPR014710">
    <property type="entry name" value="RmlC-like_jellyroll"/>
</dbReference>
<comment type="caution">
    <text evidence="2">The sequence shown here is derived from an EMBL/GenBank/DDBJ whole genome shotgun (WGS) entry which is preliminary data.</text>
</comment>
<gene>
    <name evidence="2" type="ORF">BN848_0102960</name>
</gene>
<dbReference type="EMBL" id="CBME010001602">
    <property type="protein sequence ID" value="CEG03028.1"/>
    <property type="molecule type" value="Genomic_DNA"/>
</dbReference>
<sequence length="182" mass="20165">MADQQLPAPKRFITGHDYDGKAIFDTRLSDEMPTKILTNYSFRLGYVTRGIPVDLTGDSDIKTYQSYITEPPGLALLGGSILRFVDFPPGGGDMHRTLSIDYGVVLEGEMKLVLDSGESRVLRRGDVAVQRGTMHQWVNTDQEKWARMMFVLQESKPITVASSGVELKEELGGLGDQVRPST</sequence>
<dbReference type="SUPFAM" id="SSF51182">
    <property type="entry name" value="RmlC-like cupins"/>
    <property type="match status" value="1"/>
</dbReference>
<dbReference type="InterPro" id="IPR047142">
    <property type="entry name" value="OryJ/VirC-like"/>
</dbReference>
<feature type="domain" description="Cupin type-2" evidence="1">
    <location>
        <begin position="84"/>
        <end position="151"/>
    </location>
</feature>
<dbReference type="AlphaFoldDB" id="A0A096PEJ2"/>
<organism evidence="2">
    <name type="scientific">Fusarium pseudograminearum CS3487</name>
    <dbReference type="NCBI Taxonomy" id="1318458"/>
    <lineage>
        <taxon>Eukaryota</taxon>
        <taxon>Fungi</taxon>
        <taxon>Dikarya</taxon>
        <taxon>Ascomycota</taxon>
        <taxon>Pezizomycotina</taxon>
        <taxon>Sordariomycetes</taxon>
        <taxon>Hypocreomycetidae</taxon>
        <taxon>Hypocreales</taxon>
        <taxon>Nectriaceae</taxon>
        <taxon>Fusarium</taxon>
    </lineage>
</organism>
<name>A0A096PEJ2_FUSPS</name>
<dbReference type="InterPro" id="IPR011051">
    <property type="entry name" value="RmlC_Cupin_sf"/>
</dbReference>
<proteinExistence type="predicted"/>
<dbReference type="InterPro" id="IPR013096">
    <property type="entry name" value="Cupin_2"/>
</dbReference>
<dbReference type="PANTHER" id="PTHR36156">
    <property type="entry name" value="SLR2101 PROTEIN"/>
    <property type="match status" value="1"/>
</dbReference>
<dbReference type="PANTHER" id="PTHR36156:SF3">
    <property type="entry name" value="CUPIN 2 CONSERVED BARREL DOMAIN-CONTAINING PROTEIN"/>
    <property type="match status" value="1"/>
</dbReference>
<dbReference type="Gene3D" id="2.60.120.10">
    <property type="entry name" value="Jelly Rolls"/>
    <property type="match status" value="1"/>
</dbReference>
<protein>
    <submittedName>
        <fullName evidence="2">WGS project CBME000000000 data, contig CS3487_c001608</fullName>
    </submittedName>
</protein>
<dbReference type="CDD" id="cd02231">
    <property type="entry name" value="cupin_BLL6423-like"/>
    <property type="match status" value="1"/>
</dbReference>
<evidence type="ECO:0000259" key="1">
    <source>
        <dbReference type="Pfam" id="PF07883"/>
    </source>
</evidence>
<accession>A0A096PEJ2</accession>
<reference evidence="2" key="1">
    <citation type="submission" date="2013-05" db="EMBL/GenBank/DDBJ databases">
        <title>Draft genome sequences of six wheat associated Fusarium spp. isolates.</title>
        <authorList>
            <person name="Moolhuijzen P.M."/>
            <person name="Manners J.M."/>
            <person name="Wilcox S."/>
            <person name="Bellgard M.I."/>
            <person name="Gardiner D.M."/>
        </authorList>
    </citation>
    <scope>NUCLEOTIDE SEQUENCE</scope>
    <source>
        <strain evidence="2">CS3487</strain>
        <strain evidence="2">CS3487</strain>
    </source>
</reference>
<dbReference type="Pfam" id="PF07883">
    <property type="entry name" value="Cupin_2"/>
    <property type="match status" value="1"/>
</dbReference>
<evidence type="ECO:0000313" key="2">
    <source>
        <dbReference type="EMBL" id="CEG03028.1"/>
    </source>
</evidence>